<feature type="transmembrane region" description="Helical" evidence="1">
    <location>
        <begin position="6"/>
        <end position="25"/>
    </location>
</feature>
<keyword evidence="1" id="KW-0472">Membrane</keyword>
<dbReference type="EMBL" id="FXAW01000002">
    <property type="protein sequence ID" value="SMG20694.1"/>
    <property type="molecule type" value="Genomic_DNA"/>
</dbReference>
<gene>
    <name evidence="2" type="ORF">SAMN05661096_01119</name>
</gene>
<sequence>MRITVYSYLSGILVLNYMSNNYLNIRKGMLFPFQFQLLGYILLLTGLAVLVINILASVILVVIGGFIVTAYSGTEFKEGHFRAYNAFGFMKFGEWQTLSKVEKLFIKKVNTSQKMYGRANQSSIIKSIRFKAFLKFENGNSILFYETKNYNRLKEKAENMARYLNLEIVDYSK</sequence>
<evidence type="ECO:0000313" key="3">
    <source>
        <dbReference type="Proteomes" id="UP000193804"/>
    </source>
</evidence>
<proteinExistence type="predicted"/>
<evidence type="ECO:0000313" key="2">
    <source>
        <dbReference type="EMBL" id="SMG20694.1"/>
    </source>
</evidence>
<keyword evidence="1" id="KW-1133">Transmembrane helix</keyword>
<dbReference type="AlphaFoldDB" id="A0A1X7J0J6"/>
<keyword evidence="3" id="KW-1185">Reference proteome</keyword>
<protein>
    <submittedName>
        <fullName evidence="2">Uncharacterized protein</fullName>
    </submittedName>
</protein>
<accession>A0A1X7J0J6</accession>
<dbReference type="Proteomes" id="UP000193804">
    <property type="component" value="Unassembled WGS sequence"/>
</dbReference>
<reference evidence="3" key="1">
    <citation type="submission" date="2017-04" db="EMBL/GenBank/DDBJ databases">
        <authorList>
            <person name="Varghese N."/>
            <person name="Submissions S."/>
        </authorList>
    </citation>
    <scope>NUCLEOTIDE SEQUENCE [LARGE SCALE GENOMIC DNA]</scope>
    <source>
        <strain evidence="3">DSM 4125</strain>
    </source>
</reference>
<name>A0A1X7J0J6_9BACT</name>
<evidence type="ECO:0000256" key="1">
    <source>
        <dbReference type="SAM" id="Phobius"/>
    </source>
</evidence>
<keyword evidence="1" id="KW-0812">Transmembrane</keyword>
<organism evidence="2 3">
    <name type="scientific">Marivirga sericea</name>
    <dbReference type="NCBI Taxonomy" id="1028"/>
    <lineage>
        <taxon>Bacteria</taxon>
        <taxon>Pseudomonadati</taxon>
        <taxon>Bacteroidota</taxon>
        <taxon>Cytophagia</taxon>
        <taxon>Cytophagales</taxon>
        <taxon>Marivirgaceae</taxon>
        <taxon>Marivirga</taxon>
    </lineage>
</organism>
<feature type="transmembrane region" description="Helical" evidence="1">
    <location>
        <begin position="37"/>
        <end position="68"/>
    </location>
</feature>